<dbReference type="GO" id="GO:0034220">
    <property type="term" value="P:monoatomic ion transmembrane transport"/>
    <property type="evidence" value="ECO:0007669"/>
    <property type="project" value="UniProtKB-KW"/>
</dbReference>
<reference evidence="4 5" key="1">
    <citation type="journal article" date="2014" name="Nature">
        <title>The genome of the recently domesticated crop plant sugar beet (Beta vulgaris).</title>
        <authorList>
            <person name="Dohm J.C."/>
            <person name="Minoche A.E."/>
            <person name="Holtgrawe D."/>
            <person name="Capella-Gutierrez S."/>
            <person name="Zakrzewski F."/>
            <person name="Tafer H."/>
            <person name="Rupp O."/>
            <person name="Sorensen T.R."/>
            <person name="Stracke R."/>
            <person name="Reinhardt R."/>
            <person name="Goesmann A."/>
            <person name="Kraft T."/>
            <person name="Schulz B."/>
            <person name="Stadler P.F."/>
            <person name="Schmidt T."/>
            <person name="Gabaldon T."/>
            <person name="Lehrach H."/>
            <person name="Weisshaar B."/>
            <person name="Himmelbauer H."/>
        </authorList>
    </citation>
    <scope>NUCLEOTIDE SEQUENCE [LARGE SCALE GENOMIC DNA]</scope>
    <source>
        <tissue evidence="4">Taproot</tissue>
    </source>
</reference>
<evidence type="ECO:0000256" key="2">
    <source>
        <dbReference type="ARBA" id="ARBA00023303"/>
    </source>
</evidence>
<organism evidence="4 5">
    <name type="scientific">Beta vulgaris subsp. vulgaris</name>
    <name type="common">Beet</name>
    <dbReference type="NCBI Taxonomy" id="3555"/>
    <lineage>
        <taxon>Eukaryota</taxon>
        <taxon>Viridiplantae</taxon>
        <taxon>Streptophyta</taxon>
        <taxon>Embryophyta</taxon>
        <taxon>Tracheophyta</taxon>
        <taxon>Spermatophyta</taxon>
        <taxon>Magnoliopsida</taxon>
        <taxon>eudicotyledons</taxon>
        <taxon>Gunneridae</taxon>
        <taxon>Pentapetalae</taxon>
        <taxon>Caryophyllales</taxon>
        <taxon>Chenopodiaceae</taxon>
        <taxon>Betoideae</taxon>
        <taxon>Beta</taxon>
    </lineage>
</organism>
<evidence type="ECO:0000256" key="1">
    <source>
        <dbReference type="ARBA" id="ARBA00023065"/>
    </source>
</evidence>
<dbReference type="GO" id="GO:0016020">
    <property type="term" value="C:membrane"/>
    <property type="evidence" value="ECO:0007669"/>
    <property type="project" value="InterPro"/>
</dbReference>
<keyword evidence="5" id="KW-1185">Reference proteome</keyword>
<feature type="non-terminal residue" evidence="4">
    <location>
        <position position="1"/>
    </location>
</feature>
<dbReference type="EMBL" id="KQ098330">
    <property type="protein sequence ID" value="KMS93856.1"/>
    <property type="molecule type" value="Genomic_DNA"/>
</dbReference>
<dbReference type="Proteomes" id="UP000035740">
    <property type="component" value="Unassembled WGS sequence"/>
</dbReference>
<dbReference type="SUPFAM" id="SSF50182">
    <property type="entry name" value="Sm-like ribonucleoproteins"/>
    <property type="match status" value="1"/>
</dbReference>
<keyword evidence="1" id="KW-0406">Ion transport</keyword>
<dbReference type="OrthoDB" id="10036188at2759"/>
<feature type="domain" description="Mechanosensitive ion channel MscS" evidence="3">
    <location>
        <begin position="49"/>
        <end position="109"/>
    </location>
</feature>
<dbReference type="InterPro" id="IPR006685">
    <property type="entry name" value="MscS_channel_2nd"/>
</dbReference>
<sequence>VAASLLGTAGVDITPLIAGLGGAGVTLGYYSVQWHFVQLLIVFRFALKDVAANAIAGFTLVIEGPFAAGDVVRVGPDKTRGRVIIVGHRYVHLDTLDDTNQVVSRIMIPTGTVHAHPIVIEPPVATTAAMPSALRSSDLQIARKIIKQFWVLLLGDAAVSADERLPRSIYISEWHPRLALAVIGRTPPEKVPLKESDRQRL</sequence>
<evidence type="ECO:0000313" key="5">
    <source>
        <dbReference type="Proteomes" id="UP000035740"/>
    </source>
</evidence>
<name>A0A0J8AYR5_BETVV</name>
<accession>A0A0J8AYR5</accession>
<keyword evidence="2" id="KW-0407">Ion channel</keyword>
<proteinExistence type="predicted"/>
<dbReference type="Pfam" id="PF00924">
    <property type="entry name" value="MS_channel_2nd"/>
    <property type="match status" value="1"/>
</dbReference>
<gene>
    <name evidence="4" type="ORF">BVRB_027250</name>
</gene>
<keyword evidence="1" id="KW-0813">Transport</keyword>
<dbReference type="AlphaFoldDB" id="A0A0J8AYR5"/>
<evidence type="ECO:0000259" key="3">
    <source>
        <dbReference type="Pfam" id="PF00924"/>
    </source>
</evidence>
<dbReference type="Gramene" id="KMS93856">
    <property type="protein sequence ID" value="KMS93856"/>
    <property type="gene ID" value="BVRB_027250"/>
</dbReference>
<dbReference type="InterPro" id="IPR010920">
    <property type="entry name" value="LSM_dom_sf"/>
</dbReference>
<evidence type="ECO:0000313" key="4">
    <source>
        <dbReference type="EMBL" id="KMS93856.1"/>
    </source>
</evidence>
<protein>
    <recommendedName>
        <fullName evidence="3">Mechanosensitive ion channel MscS domain-containing protein</fullName>
    </recommendedName>
</protein>